<gene>
    <name evidence="2" type="ORF">OS493_018476</name>
</gene>
<protein>
    <recommendedName>
        <fullName evidence="1">BEN domain-containing protein</fullName>
    </recommendedName>
</protein>
<dbReference type="AlphaFoldDB" id="A0A9X0A1L1"/>
<organism evidence="2 3">
    <name type="scientific">Desmophyllum pertusum</name>
    <dbReference type="NCBI Taxonomy" id="174260"/>
    <lineage>
        <taxon>Eukaryota</taxon>
        <taxon>Metazoa</taxon>
        <taxon>Cnidaria</taxon>
        <taxon>Anthozoa</taxon>
        <taxon>Hexacorallia</taxon>
        <taxon>Scleractinia</taxon>
        <taxon>Caryophylliina</taxon>
        <taxon>Caryophylliidae</taxon>
        <taxon>Desmophyllum</taxon>
    </lineage>
</organism>
<accession>A0A9X0A1L1</accession>
<keyword evidence="3" id="KW-1185">Reference proteome</keyword>
<evidence type="ECO:0000313" key="3">
    <source>
        <dbReference type="Proteomes" id="UP001163046"/>
    </source>
</evidence>
<dbReference type="EMBL" id="MU825406">
    <property type="protein sequence ID" value="KAJ7391430.1"/>
    <property type="molecule type" value="Genomic_DNA"/>
</dbReference>
<proteinExistence type="predicted"/>
<evidence type="ECO:0000313" key="2">
    <source>
        <dbReference type="EMBL" id="KAJ7391430.1"/>
    </source>
</evidence>
<dbReference type="InterPro" id="IPR018379">
    <property type="entry name" value="BEN_domain"/>
</dbReference>
<dbReference type="GO" id="GO:0003677">
    <property type="term" value="F:DNA binding"/>
    <property type="evidence" value="ECO:0007669"/>
    <property type="project" value="InterPro"/>
</dbReference>
<evidence type="ECO:0000259" key="1">
    <source>
        <dbReference type="PROSITE" id="PS51457"/>
    </source>
</evidence>
<name>A0A9X0A1L1_9CNID</name>
<sequence length="76" mass="8115">MAKMATDDNSYLGATDIKISSAILKKIETTCKDPPSMSLKLTAALFNKTILATSNVEGLNGRKKLDEGVIDAILSE</sequence>
<comment type="caution">
    <text evidence="2">The sequence shown here is derived from an EMBL/GenBank/DDBJ whole genome shotgun (WGS) entry which is preliminary data.</text>
</comment>
<dbReference type="Proteomes" id="UP001163046">
    <property type="component" value="Unassembled WGS sequence"/>
</dbReference>
<reference evidence="2" key="1">
    <citation type="submission" date="2023-01" db="EMBL/GenBank/DDBJ databases">
        <title>Genome assembly of the deep-sea coral Lophelia pertusa.</title>
        <authorList>
            <person name="Herrera S."/>
            <person name="Cordes E."/>
        </authorList>
    </citation>
    <scope>NUCLEOTIDE SEQUENCE</scope>
    <source>
        <strain evidence="2">USNM1676648</strain>
        <tissue evidence="2">Polyp</tissue>
    </source>
</reference>
<feature type="domain" description="BEN" evidence="1">
    <location>
        <begin position="14"/>
        <end position="76"/>
    </location>
</feature>
<dbReference type="PROSITE" id="PS51457">
    <property type="entry name" value="BEN"/>
    <property type="match status" value="1"/>
</dbReference>